<dbReference type="InterPro" id="IPR007484">
    <property type="entry name" value="Peptidase_M28"/>
</dbReference>
<feature type="domain" description="Peptidase M28" evidence="8">
    <location>
        <begin position="299"/>
        <end position="512"/>
    </location>
</feature>
<sequence>MKRLILSALIIGACAGAQAADVPTFSTQRLSDEVKTLSSDAFEGRGPATPAETRTIDYVVEQMKAAGLQPGGDLKDGKRLWTQAVPLLRSEIIGKPSLSLTLGDKSEPLTQGEQIAIRAPMNGASAIDISHAPLVFVGYGVKAPERNWDDFKGVDLHGKIAVVLVNDPDFETGKGDFGGKAMTYYGRWTYKYEEAARQGALGLLVIHETAPASYGWATVKNSNTNTMFDIVRDKPGDSHVPLEGWIQRDLAVQLFKHAGLDFDNAKKLAQTRAFKPIALKGESLSASFKVDKSVITSHNIVGRVIGSRHPDQTVIYSAHWDHLGIGQPDATGDRIYNGAVDNATGTAALIEMGRAFAHAPQPERSVVFLNVTAEEKGLLGSEYYASHPLYPLATTAGVINMDALDPHGPTRNFTISGNAKLGLLDDLIADAKQFHMVYTPDSHPEAGYFFRSDHFSFAKRGVPAVSFGSGNDRIDGGVKAGEAAGREYTAKHYHQPSDEWQASWPFTGMARDLQLLYTVGSQLANSDQWPGWSKDSEFRAAREATADQRK</sequence>
<keyword evidence="2" id="KW-0645">Protease</keyword>
<dbReference type="RefSeq" id="WP_395119896.1">
    <property type="nucleotide sequence ID" value="NZ_CP170721.1"/>
</dbReference>
<dbReference type="GO" id="GO:0046872">
    <property type="term" value="F:metal ion binding"/>
    <property type="evidence" value="ECO:0007669"/>
    <property type="project" value="UniProtKB-KW"/>
</dbReference>
<proteinExistence type="predicted"/>
<dbReference type="CDD" id="cd05660">
    <property type="entry name" value="M28_like_PA"/>
    <property type="match status" value="1"/>
</dbReference>
<name>A0AB74UX41_9GAMM</name>
<dbReference type="InterPro" id="IPR046450">
    <property type="entry name" value="PA_dom_sf"/>
</dbReference>
<dbReference type="PANTHER" id="PTHR12147">
    <property type="entry name" value="METALLOPEPTIDASE M28 FAMILY MEMBER"/>
    <property type="match status" value="1"/>
</dbReference>
<reference evidence="9" key="1">
    <citation type="submission" date="2024-10" db="EMBL/GenBank/DDBJ databases">
        <authorList>
            <person name="Lesea H.P."/>
            <person name="Kuehl J.V."/>
            <person name="Chandonia J.-M."/>
        </authorList>
    </citation>
    <scope>NUCLEOTIDE SEQUENCE</scope>
    <source>
        <strain evidence="9">FW102-FHT14D07</strain>
    </source>
</reference>
<evidence type="ECO:0000259" key="8">
    <source>
        <dbReference type="Pfam" id="PF04389"/>
    </source>
</evidence>
<evidence type="ECO:0000256" key="2">
    <source>
        <dbReference type="ARBA" id="ARBA00022670"/>
    </source>
</evidence>
<dbReference type="GO" id="GO:0004177">
    <property type="term" value="F:aminopeptidase activity"/>
    <property type="evidence" value="ECO:0007669"/>
    <property type="project" value="UniProtKB-KW"/>
</dbReference>
<keyword evidence="3" id="KW-0479">Metal-binding</keyword>
<evidence type="ECO:0000256" key="7">
    <source>
        <dbReference type="SAM" id="SignalP"/>
    </source>
</evidence>
<dbReference type="InterPro" id="IPR045175">
    <property type="entry name" value="M28_fam"/>
</dbReference>
<feature type="signal peptide" evidence="7">
    <location>
        <begin position="1"/>
        <end position="19"/>
    </location>
</feature>
<evidence type="ECO:0000256" key="6">
    <source>
        <dbReference type="ARBA" id="ARBA00022833"/>
    </source>
</evidence>
<gene>
    <name evidence="9" type="ORF">ACFYG5_01880</name>
</gene>
<dbReference type="Gene3D" id="3.50.30.30">
    <property type="match status" value="1"/>
</dbReference>
<dbReference type="GO" id="GO:0006508">
    <property type="term" value="P:proteolysis"/>
    <property type="evidence" value="ECO:0007669"/>
    <property type="project" value="UniProtKB-KW"/>
</dbReference>
<dbReference type="AlphaFoldDB" id="A0AB74UX41"/>
<organism evidence="9">
    <name type="scientific">Rhodanobacter sp. FW102-FHT14D07</name>
    <dbReference type="NCBI Taxonomy" id="3351462"/>
    <lineage>
        <taxon>Bacteria</taxon>
        <taxon>Pseudomonadati</taxon>
        <taxon>Pseudomonadota</taxon>
        <taxon>Gammaproteobacteria</taxon>
        <taxon>Lysobacterales</taxon>
        <taxon>Rhodanobacteraceae</taxon>
        <taxon>Rhodanobacter</taxon>
    </lineage>
</organism>
<keyword evidence="6" id="KW-0862">Zinc</keyword>
<keyword evidence="4 7" id="KW-0732">Signal</keyword>
<accession>A0AB74UX41</accession>
<protein>
    <submittedName>
        <fullName evidence="9">M28 family metallopeptidase</fullName>
    </submittedName>
</protein>
<keyword evidence="1" id="KW-0031">Aminopeptidase</keyword>
<dbReference type="Pfam" id="PF04389">
    <property type="entry name" value="Peptidase_M28"/>
    <property type="match status" value="1"/>
</dbReference>
<keyword evidence="5" id="KW-0378">Hydrolase</keyword>
<evidence type="ECO:0000256" key="1">
    <source>
        <dbReference type="ARBA" id="ARBA00022438"/>
    </source>
</evidence>
<evidence type="ECO:0000256" key="5">
    <source>
        <dbReference type="ARBA" id="ARBA00022801"/>
    </source>
</evidence>
<dbReference type="EMBL" id="CP170721">
    <property type="protein sequence ID" value="XIA18915.1"/>
    <property type="molecule type" value="Genomic_DNA"/>
</dbReference>
<feature type="chain" id="PRO_5044492065" evidence="7">
    <location>
        <begin position="20"/>
        <end position="550"/>
    </location>
</feature>
<dbReference type="PANTHER" id="PTHR12147:SF56">
    <property type="entry name" value="AMINOPEPTIDASE YDR415C-RELATED"/>
    <property type="match status" value="1"/>
</dbReference>
<dbReference type="FunFam" id="3.40.630.10:FF:000088">
    <property type="entry name" value="Peptidase M20"/>
    <property type="match status" value="1"/>
</dbReference>
<dbReference type="SUPFAM" id="SSF53187">
    <property type="entry name" value="Zn-dependent exopeptidases"/>
    <property type="match status" value="1"/>
</dbReference>
<dbReference type="SUPFAM" id="SSF52025">
    <property type="entry name" value="PA domain"/>
    <property type="match status" value="1"/>
</dbReference>
<evidence type="ECO:0000256" key="3">
    <source>
        <dbReference type="ARBA" id="ARBA00022723"/>
    </source>
</evidence>
<evidence type="ECO:0000256" key="4">
    <source>
        <dbReference type="ARBA" id="ARBA00022729"/>
    </source>
</evidence>
<dbReference type="Gene3D" id="3.40.630.10">
    <property type="entry name" value="Zn peptidases"/>
    <property type="match status" value="1"/>
</dbReference>
<evidence type="ECO:0000313" key="9">
    <source>
        <dbReference type="EMBL" id="XIA18915.1"/>
    </source>
</evidence>
<dbReference type="CDD" id="cd04821">
    <property type="entry name" value="PA_M28_1_2"/>
    <property type="match status" value="1"/>
</dbReference>
<dbReference type="GO" id="GO:0008235">
    <property type="term" value="F:metalloexopeptidase activity"/>
    <property type="evidence" value="ECO:0007669"/>
    <property type="project" value="InterPro"/>
</dbReference>